<reference evidence="2 3" key="1">
    <citation type="journal article" date="2018" name="Nat. Genet.">
        <title>The Rosa genome provides new insights in the design of modern roses.</title>
        <authorList>
            <person name="Bendahmane M."/>
        </authorList>
    </citation>
    <scope>NUCLEOTIDE SEQUENCE [LARGE SCALE GENOMIC DNA]</scope>
    <source>
        <strain evidence="3">cv. Old Blush</strain>
    </source>
</reference>
<keyword evidence="1" id="KW-0472">Membrane</keyword>
<evidence type="ECO:0000313" key="2">
    <source>
        <dbReference type="EMBL" id="PRQ43419.1"/>
    </source>
</evidence>
<dbReference type="EMBL" id="PDCK01000041">
    <property type="protein sequence ID" value="PRQ43419.1"/>
    <property type="molecule type" value="Genomic_DNA"/>
</dbReference>
<comment type="caution">
    <text evidence="2">The sequence shown here is derived from an EMBL/GenBank/DDBJ whole genome shotgun (WGS) entry which is preliminary data.</text>
</comment>
<keyword evidence="1" id="KW-0812">Transmembrane</keyword>
<evidence type="ECO:0000256" key="1">
    <source>
        <dbReference type="SAM" id="Phobius"/>
    </source>
</evidence>
<dbReference type="AlphaFoldDB" id="A0A2P6RAG6"/>
<evidence type="ECO:0000313" key="3">
    <source>
        <dbReference type="Proteomes" id="UP000238479"/>
    </source>
</evidence>
<proteinExistence type="predicted"/>
<keyword evidence="3" id="KW-1185">Reference proteome</keyword>
<organism evidence="2 3">
    <name type="scientific">Rosa chinensis</name>
    <name type="common">China rose</name>
    <dbReference type="NCBI Taxonomy" id="74649"/>
    <lineage>
        <taxon>Eukaryota</taxon>
        <taxon>Viridiplantae</taxon>
        <taxon>Streptophyta</taxon>
        <taxon>Embryophyta</taxon>
        <taxon>Tracheophyta</taxon>
        <taxon>Spermatophyta</taxon>
        <taxon>Magnoliopsida</taxon>
        <taxon>eudicotyledons</taxon>
        <taxon>Gunneridae</taxon>
        <taxon>Pentapetalae</taxon>
        <taxon>rosids</taxon>
        <taxon>fabids</taxon>
        <taxon>Rosales</taxon>
        <taxon>Rosaceae</taxon>
        <taxon>Rosoideae</taxon>
        <taxon>Rosoideae incertae sedis</taxon>
        <taxon>Rosa</taxon>
    </lineage>
</organism>
<dbReference type="Gramene" id="PRQ43419">
    <property type="protein sequence ID" value="PRQ43419"/>
    <property type="gene ID" value="RchiOBHm_Chr3g0468271"/>
</dbReference>
<name>A0A2P6RAG6_ROSCH</name>
<protein>
    <submittedName>
        <fullName evidence="2">Uncharacterized protein</fullName>
    </submittedName>
</protein>
<sequence>MVGLGLLVGLGDGGVQAVILTRGQTIQGWRFSSRAYGGVFVTRFPGLVAAVALVDSGLIVFGGTALVVWADCYGGVAMEGRVGLWRRRGLVVLGGLRGGRSGSWFLDGGGWWPCVWLGSGMMLFWARVTLVRWPS</sequence>
<keyword evidence="1" id="KW-1133">Transmembrane helix</keyword>
<accession>A0A2P6RAG6</accession>
<dbReference type="Proteomes" id="UP000238479">
    <property type="component" value="Chromosome 3"/>
</dbReference>
<feature type="transmembrane region" description="Helical" evidence="1">
    <location>
        <begin position="110"/>
        <end position="130"/>
    </location>
</feature>
<gene>
    <name evidence="2" type="ORF">RchiOBHm_Chr3g0468271</name>
</gene>